<proteinExistence type="inferred from homology"/>
<dbReference type="GO" id="GO:0022625">
    <property type="term" value="C:cytosolic large ribosomal subunit"/>
    <property type="evidence" value="ECO:0007669"/>
    <property type="project" value="TreeGrafter"/>
</dbReference>
<evidence type="ECO:0000256" key="3">
    <source>
        <dbReference type="ARBA" id="ARBA00023274"/>
    </source>
</evidence>
<evidence type="ECO:0000256" key="4">
    <source>
        <dbReference type="ARBA" id="ARBA00035200"/>
    </source>
</evidence>
<dbReference type="HAMAP" id="MF_01341">
    <property type="entry name" value="Ribosomal_uL15"/>
    <property type="match status" value="1"/>
</dbReference>
<evidence type="ECO:0000313" key="10">
    <source>
        <dbReference type="Proteomes" id="UP001302978"/>
    </source>
</evidence>
<protein>
    <recommendedName>
        <fullName evidence="4 5">Large ribosomal subunit protein uL15</fullName>
    </recommendedName>
</protein>
<dbReference type="AlphaFoldDB" id="A0AA97A2H0"/>
<accession>A0AA97A2H0</accession>
<evidence type="ECO:0000256" key="6">
    <source>
        <dbReference type="RuleBase" id="RU003888"/>
    </source>
</evidence>
<dbReference type="InterPro" id="IPR027386">
    <property type="entry name" value="Rbsml_uL15_N"/>
</dbReference>
<dbReference type="InterPro" id="IPR030878">
    <property type="entry name" value="Ribosomal_uL15"/>
</dbReference>
<evidence type="ECO:0000256" key="7">
    <source>
        <dbReference type="SAM" id="MobiDB-lite"/>
    </source>
</evidence>
<evidence type="ECO:0000313" key="9">
    <source>
        <dbReference type="EMBL" id="WNY24053.1"/>
    </source>
</evidence>
<gene>
    <name evidence="5" type="primary">rpl15</name>
    <name evidence="9" type="ORF">MmiHf6_13780</name>
</gene>
<feature type="domain" description="Large ribosomal subunit protein uL15/eL18" evidence="8">
    <location>
        <begin position="71"/>
        <end position="144"/>
    </location>
</feature>
<keyword evidence="5" id="KW-0694">RNA-binding</keyword>
<dbReference type="Proteomes" id="UP001302978">
    <property type="component" value="Chromosome"/>
</dbReference>
<keyword evidence="2 5" id="KW-0689">Ribosomal protein</keyword>
<feature type="compositionally biased region" description="Basic residues" evidence="7">
    <location>
        <begin position="1"/>
        <end position="11"/>
    </location>
</feature>
<evidence type="ECO:0000259" key="8">
    <source>
        <dbReference type="Pfam" id="PF00828"/>
    </source>
</evidence>
<comment type="subunit">
    <text evidence="5">Part of the 50S ribosomal subunit.</text>
</comment>
<dbReference type="Gene3D" id="4.10.990.10">
    <property type="match status" value="1"/>
</dbReference>
<evidence type="ECO:0000256" key="1">
    <source>
        <dbReference type="ARBA" id="ARBA00007320"/>
    </source>
</evidence>
<dbReference type="InterPro" id="IPR001196">
    <property type="entry name" value="Ribosomal_uL15_CS"/>
</dbReference>
<dbReference type="PANTHER" id="PTHR11721">
    <property type="entry name" value="60S RIBOSOMAL PROTEIN L27A"/>
    <property type="match status" value="1"/>
</dbReference>
<feature type="region of interest" description="Disordered" evidence="7">
    <location>
        <begin position="1"/>
        <end position="37"/>
    </location>
</feature>
<dbReference type="GO" id="GO:0019843">
    <property type="term" value="F:rRNA binding"/>
    <property type="evidence" value="ECO:0007669"/>
    <property type="project" value="UniProtKB-UniRule"/>
</dbReference>
<keyword evidence="5" id="KW-0699">rRNA-binding</keyword>
<feature type="region of interest" description="Disordered" evidence="7">
    <location>
        <begin position="147"/>
        <end position="168"/>
    </location>
</feature>
<feature type="compositionally biased region" description="Gly residues" evidence="7">
    <location>
        <begin position="27"/>
        <end position="36"/>
    </location>
</feature>
<dbReference type="GO" id="GO:0003735">
    <property type="term" value="F:structural constituent of ribosome"/>
    <property type="evidence" value="ECO:0007669"/>
    <property type="project" value="InterPro"/>
</dbReference>
<dbReference type="Gene3D" id="3.100.10.10">
    <property type="match status" value="1"/>
</dbReference>
<dbReference type="GO" id="GO:0006412">
    <property type="term" value="P:translation"/>
    <property type="evidence" value="ECO:0007669"/>
    <property type="project" value="UniProtKB-UniRule"/>
</dbReference>
<name>A0AA97A2H0_9EURY</name>
<dbReference type="PANTHER" id="PTHR11721:SF3">
    <property type="entry name" value="LARGE RIBOSOMAL SUBUNIT PROTEIN UL15"/>
    <property type="match status" value="1"/>
</dbReference>
<reference evidence="9 10" key="1">
    <citation type="submission" date="2023-07" db="EMBL/GenBank/DDBJ databases">
        <title>Closed genoem sequence of Methanomicrococcus sp. Hf6.</title>
        <authorList>
            <person name="Poehlein A."/>
            <person name="Protasov E."/>
            <person name="Platt K."/>
            <person name="Reeh H."/>
            <person name="Daniel R."/>
            <person name="Brune A."/>
        </authorList>
    </citation>
    <scope>NUCLEOTIDE SEQUENCE [LARGE SCALE GENOMIC DNA]</scope>
    <source>
        <strain evidence="9 10">Hf6</strain>
    </source>
</reference>
<sequence>MGHIRTKKYRGSRTCGGGTHKNRRGAGNRGGRGRAGGNAHHFIRAMREGYRPGYIYKGFSRPAVVDTPVFIVNVGELDELVSFLFENEADYITKDGDKFVVDLYSIGIDKVLGSGKVTKALVVKAEMFSATARDKIEAAGGECVEVEFDDEFEEDDSEEDNSEEADEE</sequence>
<keyword evidence="10" id="KW-1185">Reference proteome</keyword>
<keyword evidence="3 5" id="KW-0687">Ribonucleoprotein</keyword>
<dbReference type="EMBL" id="CP131059">
    <property type="protein sequence ID" value="WNY24053.1"/>
    <property type="molecule type" value="Genomic_DNA"/>
</dbReference>
<dbReference type="KEGG" id="mehf:MmiHf6_13780"/>
<dbReference type="SUPFAM" id="SSF52080">
    <property type="entry name" value="Ribosomal proteins L15p and L18e"/>
    <property type="match status" value="1"/>
</dbReference>
<dbReference type="InterPro" id="IPR036227">
    <property type="entry name" value="Ribosomal_uL15/eL18_sf"/>
</dbReference>
<evidence type="ECO:0000256" key="2">
    <source>
        <dbReference type="ARBA" id="ARBA00022980"/>
    </source>
</evidence>
<comment type="function">
    <text evidence="5">Binds to the 23S rRNA.</text>
</comment>
<comment type="similarity">
    <text evidence="1 5 6">Belongs to the universal ribosomal protein uL15 family.</text>
</comment>
<organism evidence="9 10">
    <name type="scientific">Methanimicrococcus hongohii</name>
    <dbReference type="NCBI Taxonomy" id="3028295"/>
    <lineage>
        <taxon>Archaea</taxon>
        <taxon>Methanobacteriati</taxon>
        <taxon>Methanobacteriota</taxon>
        <taxon>Stenosarchaea group</taxon>
        <taxon>Methanomicrobia</taxon>
        <taxon>Methanosarcinales</taxon>
        <taxon>Methanosarcinaceae</taxon>
        <taxon>Methanimicrococcus</taxon>
    </lineage>
</organism>
<dbReference type="Pfam" id="PF00828">
    <property type="entry name" value="Ribosomal_L27A"/>
    <property type="match status" value="1"/>
</dbReference>
<dbReference type="InterPro" id="IPR021131">
    <property type="entry name" value="Ribosomal_uL15/eL18"/>
</dbReference>
<dbReference type="PROSITE" id="PS00475">
    <property type="entry name" value="RIBOSOMAL_L15"/>
    <property type="match status" value="1"/>
</dbReference>
<evidence type="ECO:0000256" key="5">
    <source>
        <dbReference type="HAMAP-Rule" id="MF_01341"/>
    </source>
</evidence>